<dbReference type="PRINTS" id="PR00080">
    <property type="entry name" value="SDRFAMILY"/>
</dbReference>
<comment type="similarity">
    <text evidence="1">Belongs to the short-chain dehydrogenases/reductases (SDR) family.</text>
</comment>
<dbReference type="PANTHER" id="PTHR42879">
    <property type="entry name" value="3-OXOACYL-(ACYL-CARRIER-PROTEIN) REDUCTASE"/>
    <property type="match status" value="1"/>
</dbReference>
<name>A0A521ATQ5_9SPHI</name>
<dbReference type="Gene3D" id="3.40.50.720">
    <property type="entry name" value="NAD(P)-binding Rossmann-like Domain"/>
    <property type="match status" value="1"/>
</dbReference>
<dbReference type="InterPro" id="IPR002347">
    <property type="entry name" value="SDR_fam"/>
</dbReference>
<proteinExistence type="inferred from homology"/>
<dbReference type="Proteomes" id="UP000320300">
    <property type="component" value="Unassembled WGS sequence"/>
</dbReference>
<dbReference type="SUPFAM" id="SSF51735">
    <property type="entry name" value="NAD(P)-binding Rossmann-fold domains"/>
    <property type="match status" value="1"/>
</dbReference>
<dbReference type="AlphaFoldDB" id="A0A521ATQ5"/>
<gene>
    <name evidence="2" type="ORF">SAMN06265348_101437</name>
</gene>
<dbReference type="NCBIfam" id="NF005095">
    <property type="entry name" value="PRK06523.1"/>
    <property type="match status" value="1"/>
</dbReference>
<organism evidence="2 3">
    <name type="scientific">Pedobacter westerhofensis</name>
    <dbReference type="NCBI Taxonomy" id="425512"/>
    <lineage>
        <taxon>Bacteria</taxon>
        <taxon>Pseudomonadati</taxon>
        <taxon>Bacteroidota</taxon>
        <taxon>Sphingobacteriia</taxon>
        <taxon>Sphingobacteriales</taxon>
        <taxon>Sphingobacteriaceae</taxon>
        <taxon>Pedobacter</taxon>
    </lineage>
</organism>
<evidence type="ECO:0000256" key="1">
    <source>
        <dbReference type="ARBA" id="ARBA00006484"/>
    </source>
</evidence>
<protein>
    <submittedName>
        <fullName evidence="2">NAD(P)-dependent dehydrogenase, short-chain alcohol dehydrogenase family</fullName>
    </submittedName>
</protein>
<dbReference type="InterPro" id="IPR036291">
    <property type="entry name" value="NAD(P)-bd_dom_sf"/>
</dbReference>
<dbReference type="Pfam" id="PF13561">
    <property type="entry name" value="adh_short_C2"/>
    <property type="match status" value="1"/>
</dbReference>
<reference evidence="2 3" key="1">
    <citation type="submission" date="2017-05" db="EMBL/GenBank/DDBJ databases">
        <authorList>
            <person name="Varghese N."/>
            <person name="Submissions S."/>
        </authorList>
    </citation>
    <scope>NUCLEOTIDE SEQUENCE [LARGE SCALE GENOMIC DNA]</scope>
    <source>
        <strain evidence="2 3">DSM 19036</strain>
    </source>
</reference>
<dbReference type="EMBL" id="FXTN01000001">
    <property type="protein sequence ID" value="SMO38248.1"/>
    <property type="molecule type" value="Genomic_DNA"/>
</dbReference>
<dbReference type="PANTHER" id="PTHR42879:SF6">
    <property type="entry name" value="NADPH-DEPENDENT REDUCTASE BACG"/>
    <property type="match status" value="1"/>
</dbReference>
<dbReference type="InterPro" id="IPR050259">
    <property type="entry name" value="SDR"/>
</dbReference>
<dbReference type="PRINTS" id="PR00081">
    <property type="entry name" value="GDHRDH"/>
</dbReference>
<keyword evidence="3" id="KW-1185">Reference proteome</keyword>
<evidence type="ECO:0000313" key="3">
    <source>
        <dbReference type="Proteomes" id="UP000320300"/>
    </source>
</evidence>
<accession>A0A521ATQ5</accession>
<evidence type="ECO:0000313" key="2">
    <source>
        <dbReference type="EMBL" id="SMO38248.1"/>
    </source>
</evidence>
<sequence>MNMNNQQQTEQNLAGKIALVTGGTKGIGKAIAARLAAAGATVVITARNQPDDAELPYHFIEADLSLTKDVTRVAEEITAQFGGVDILINNMGANTFPGGGFSTLNDEHWDQAFQVNLFSSVRLDKALLPQMLARKSGVIIHISSTSGQFPIWESTMAYTSAKSALNAYSKALSDEVAPQGVRVVTVSPGLNKTEAMSYFLNDLAKKAGISVEEMTQNLFNRLGGIPLGRMADPVETAELVYFLVSPKASYITGANYHIDGGNYPVVR</sequence>
<dbReference type="FunFam" id="3.40.50.720:FF:000084">
    <property type="entry name" value="Short-chain dehydrogenase reductase"/>
    <property type="match status" value="1"/>
</dbReference>